<evidence type="ECO:0000259" key="2">
    <source>
        <dbReference type="PROSITE" id="PS50104"/>
    </source>
</evidence>
<dbReference type="PROSITE" id="PS50104">
    <property type="entry name" value="TIR"/>
    <property type="match status" value="1"/>
</dbReference>
<dbReference type="InterPro" id="IPR000157">
    <property type="entry name" value="TIR_dom"/>
</dbReference>
<feature type="domain" description="TIR" evidence="2">
    <location>
        <begin position="9"/>
        <end position="143"/>
    </location>
</feature>
<dbReference type="Pfam" id="PF13676">
    <property type="entry name" value="TIR_2"/>
    <property type="match status" value="1"/>
</dbReference>
<protein>
    <recommendedName>
        <fullName evidence="2">TIR domain-containing protein</fullName>
    </recommendedName>
</protein>
<proteinExistence type="predicted"/>
<name>A0A512IRC2_9HYPH</name>
<evidence type="ECO:0000313" key="4">
    <source>
        <dbReference type="Proteomes" id="UP000321258"/>
    </source>
</evidence>
<dbReference type="Proteomes" id="UP000321258">
    <property type="component" value="Unassembled WGS sequence"/>
</dbReference>
<evidence type="ECO:0000313" key="3">
    <source>
        <dbReference type="EMBL" id="GEP00257.1"/>
    </source>
</evidence>
<keyword evidence="1" id="KW-1133">Transmembrane helix</keyword>
<evidence type="ECO:0000256" key="1">
    <source>
        <dbReference type="SAM" id="Phobius"/>
    </source>
</evidence>
<dbReference type="Gene3D" id="3.40.50.10140">
    <property type="entry name" value="Toll/interleukin-1 receptor homology (TIR) domain"/>
    <property type="match status" value="1"/>
</dbReference>
<dbReference type="RefSeq" id="WP_147079365.1">
    <property type="nucleotide sequence ID" value="NZ_BPQN01000033.1"/>
</dbReference>
<dbReference type="AlphaFoldDB" id="A0A512IRC2"/>
<reference evidence="3 4" key="1">
    <citation type="submission" date="2019-07" db="EMBL/GenBank/DDBJ databases">
        <title>Whole genome shotgun sequence of Methylobacterium haplocladii NBRC 107714.</title>
        <authorList>
            <person name="Hosoyama A."/>
            <person name="Uohara A."/>
            <person name="Ohji S."/>
            <person name="Ichikawa N."/>
        </authorList>
    </citation>
    <scope>NUCLEOTIDE SEQUENCE [LARGE SCALE GENOMIC DNA]</scope>
    <source>
        <strain evidence="3 4">NBRC 107714</strain>
    </source>
</reference>
<dbReference type="EMBL" id="BJZT01000028">
    <property type="protein sequence ID" value="GEP00257.1"/>
    <property type="molecule type" value="Genomic_DNA"/>
</dbReference>
<comment type="caution">
    <text evidence="3">The sequence shown here is derived from an EMBL/GenBank/DDBJ whole genome shotgun (WGS) entry which is preliminary data.</text>
</comment>
<dbReference type="InterPro" id="IPR035897">
    <property type="entry name" value="Toll_tir_struct_dom_sf"/>
</dbReference>
<organism evidence="3 4">
    <name type="scientific">Methylobacterium haplocladii</name>
    <dbReference type="NCBI Taxonomy" id="1176176"/>
    <lineage>
        <taxon>Bacteria</taxon>
        <taxon>Pseudomonadati</taxon>
        <taxon>Pseudomonadota</taxon>
        <taxon>Alphaproteobacteria</taxon>
        <taxon>Hyphomicrobiales</taxon>
        <taxon>Methylobacteriaceae</taxon>
        <taxon>Methylobacterium</taxon>
    </lineage>
</organism>
<accession>A0A512IRC2</accession>
<gene>
    <name evidence="3" type="ORF">MHA02_26440</name>
</gene>
<dbReference type="OrthoDB" id="9768004at2"/>
<keyword evidence="4" id="KW-1185">Reference proteome</keyword>
<dbReference type="SUPFAM" id="SSF52200">
    <property type="entry name" value="Toll/Interleukin receptor TIR domain"/>
    <property type="match status" value="1"/>
</dbReference>
<sequence>MVPVIAETMQHDVFISYSSKDKPAADAACNVLERNGIRCWIAPRDIVGGKSWAEAIVAAIKSSKVLLLVFSKQSNKSQQVAREVERAISAGIPVIPFRIEDVVPSESMEYYLSTPHWLNAFPPPMEQHFEQLTLTVKNLLGEPVGGGPSIRPDPPEGADPSIWKRPGLLWGLGGLAVAGALTVAAIVSVPALRPAVCDMAAQNAETDATRVNAFRYIAAESSDPAANIRDWTRPEDNLWVERSPKSVAYFRTVGRVHVGRCDGTVVSKEEEPKLELLISDKDCEARKLMFRRRPSCDWNFLPPMEQVE</sequence>
<dbReference type="GO" id="GO:0007165">
    <property type="term" value="P:signal transduction"/>
    <property type="evidence" value="ECO:0007669"/>
    <property type="project" value="InterPro"/>
</dbReference>
<keyword evidence="1" id="KW-0472">Membrane</keyword>
<keyword evidence="1" id="KW-0812">Transmembrane</keyword>
<feature type="transmembrane region" description="Helical" evidence="1">
    <location>
        <begin position="168"/>
        <end position="192"/>
    </location>
</feature>